<keyword evidence="5 9" id="KW-0812">Transmembrane</keyword>
<dbReference type="Gene3D" id="1.10.3470.10">
    <property type="entry name" value="ABC transporter involved in vitamin B12 uptake, BtuC"/>
    <property type="match status" value="1"/>
</dbReference>
<evidence type="ECO:0000256" key="6">
    <source>
        <dbReference type="ARBA" id="ARBA00022989"/>
    </source>
</evidence>
<dbReference type="Pfam" id="PF01032">
    <property type="entry name" value="FecCD"/>
    <property type="match status" value="1"/>
</dbReference>
<comment type="subcellular location">
    <subcellularLocation>
        <location evidence="1">Cell membrane</location>
        <topology evidence="1">Multi-pass membrane protein</topology>
    </subcellularLocation>
</comment>
<feature type="transmembrane region" description="Helical" evidence="9">
    <location>
        <begin position="139"/>
        <end position="157"/>
    </location>
</feature>
<sequence>MPAFTTHNSSPAQRVKDLRTRSHRRPRRAIAVLAVAVLAVFLMRVLLGSYTVTFPDFLTILQGGTVEGARGARFIVMEDKLPRAVLGLLVGMAFGASGAIFQLLLRNPLASPDVIGISTGASLGAVLGIVYWGATGFSLSIFAVVFSLLIAVGIMALSSGRGNVGHRFILMGIGVSALAGSIINYLISRMNLNSASSAALWMTGSLSSANWDRISILLLVLAVIVPFVVVLHSRLHAIAVGEELAHSLGLNVAITRWIFIVLGVLLAAVATAATGPIAFVAFVSGPIARRLIGGAHSLTASALVGAFIVLLADFIASNYIASGSMPVGVLTGIFGAPILIWLLVRAQKEAG</sequence>
<dbReference type="PANTHER" id="PTHR30472">
    <property type="entry name" value="FERRIC ENTEROBACTIN TRANSPORT SYSTEM PERMEASE PROTEIN"/>
    <property type="match status" value="1"/>
</dbReference>
<feature type="compositionally biased region" description="Polar residues" evidence="8">
    <location>
        <begin position="1"/>
        <end position="12"/>
    </location>
</feature>
<dbReference type="SUPFAM" id="SSF81345">
    <property type="entry name" value="ABC transporter involved in vitamin B12 uptake, BtuC"/>
    <property type="match status" value="1"/>
</dbReference>
<evidence type="ECO:0000313" key="11">
    <source>
        <dbReference type="Proteomes" id="UP000516404"/>
    </source>
</evidence>
<evidence type="ECO:0000256" key="9">
    <source>
        <dbReference type="SAM" id="Phobius"/>
    </source>
</evidence>
<feature type="transmembrane region" description="Helical" evidence="9">
    <location>
        <begin position="29"/>
        <end position="47"/>
    </location>
</feature>
<dbReference type="CDD" id="cd06550">
    <property type="entry name" value="TM_ABC_iron-siderophores_like"/>
    <property type="match status" value="1"/>
</dbReference>
<evidence type="ECO:0000256" key="2">
    <source>
        <dbReference type="ARBA" id="ARBA00007935"/>
    </source>
</evidence>
<keyword evidence="6 9" id="KW-1133">Transmembrane helix</keyword>
<dbReference type="EMBL" id="CP061539">
    <property type="protein sequence ID" value="QNV37476.1"/>
    <property type="molecule type" value="Genomic_DNA"/>
</dbReference>
<feature type="transmembrane region" description="Helical" evidence="9">
    <location>
        <begin position="327"/>
        <end position="344"/>
    </location>
</feature>
<evidence type="ECO:0000256" key="1">
    <source>
        <dbReference type="ARBA" id="ARBA00004651"/>
    </source>
</evidence>
<name>A0A7H2BCT0_9MICC</name>
<dbReference type="RefSeq" id="WP_190724357.1">
    <property type="nucleotide sequence ID" value="NZ_CP061539.1"/>
</dbReference>
<feature type="transmembrane region" description="Helical" evidence="9">
    <location>
        <begin position="295"/>
        <end position="321"/>
    </location>
</feature>
<evidence type="ECO:0000256" key="7">
    <source>
        <dbReference type="ARBA" id="ARBA00023136"/>
    </source>
</evidence>
<protein>
    <submittedName>
        <fullName evidence="10">Iron ABC transporter permease</fullName>
    </submittedName>
</protein>
<dbReference type="KEGG" id="rter:IDM49_09660"/>
<keyword evidence="3" id="KW-0813">Transport</keyword>
<keyword evidence="4" id="KW-1003">Cell membrane</keyword>
<keyword evidence="11" id="KW-1185">Reference proteome</keyword>
<organism evidence="10 11">
    <name type="scientific">Rothia terrae</name>
    <dbReference type="NCBI Taxonomy" id="396015"/>
    <lineage>
        <taxon>Bacteria</taxon>
        <taxon>Bacillati</taxon>
        <taxon>Actinomycetota</taxon>
        <taxon>Actinomycetes</taxon>
        <taxon>Micrococcales</taxon>
        <taxon>Micrococcaceae</taxon>
        <taxon>Rothia</taxon>
    </lineage>
</organism>
<dbReference type="GO" id="GO:0005886">
    <property type="term" value="C:plasma membrane"/>
    <property type="evidence" value="ECO:0007669"/>
    <property type="project" value="UniProtKB-SubCell"/>
</dbReference>
<reference evidence="10 11" key="1">
    <citation type="submission" date="2020-09" db="EMBL/GenBank/DDBJ databases">
        <title>Investigation of environmental microbes.</title>
        <authorList>
            <person name="Ou Y."/>
            <person name="Kang Q."/>
        </authorList>
    </citation>
    <scope>NUCLEOTIDE SEQUENCE [LARGE SCALE GENOMIC DNA]</scope>
    <source>
        <strain evidence="10 11">KJZ-14</strain>
    </source>
</reference>
<dbReference type="AlphaFoldDB" id="A0A7H2BCT0"/>
<dbReference type="GO" id="GO:0033214">
    <property type="term" value="P:siderophore-iron import into cell"/>
    <property type="evidence" value="ECO:0007669"/>
    <property type="project" value="TreeGrafter"/>
</dbReference>
<dbReference type="GeneID" id="96624505"/>
<feature type="transmembrane region" description="Helical" evidence="9">
    <location>
        <begin position="216"/>
        <end position="237"/>
    </location>
</feature>
<evidence type="ECO:0000313" key="10">
    <source>
        <dbReference type="EMBL" id="QNV37476.1"/>
    </source>
</evidence>
<evidence type="ECO:0000256" key="4">
    <source>
        <dbReference type="ARBA" id="ARBA00022475"/>
    </source>
</evidence>
<feature type="transmembrane region" description="Helical" evidence="9">
    <location>
        <begin position="84"/>
        <end position="105"/>
    </location>
</feature>
<proteinExistence type="inferred from homology"/>
<evidence type="ECO:0000256" key="8">
    <source>
        <dbReference type="SAM" id="MobiDB-lite"/>
    </source>
</evidence>
<evidence type="ECO:0000256" key="5">
    <source>
        <dbReference type="ARBA" id="ARBA00022692"/>
    </source>
</evidence>
<comment type="similarity">
    <text evidence="2">Belongs to the binding-protein-dependent transport system permease family. FecCD subfamily.</text>
</comment>
<feature type="transmembrane region" description="Helical" evidence="9">
    <location>
        <begin position="114"/>
        <end position="133"/>
    </location>
</feature>
<dbReference type="InterPro" id="IPR037294">
    <property type="entry name" value="ABC_BtuC-like"/>
</dbReference>
<gene>
    <name evidence="10" type="ORF">IDM49_09660</name>
</gene>
<accession>A0A7H2BCT0</accession>
<dbReference type="InterPro" id="IPR000522">
    <property type="entry name" value="ABC_transptr_permease_BtuC"/>
</dbReference>
<feature type="transmembrane region" description="Helical" evidence="9">
    <location>
        <begin position="257"/>
        <end position="283"/>
    </location>
</feature>
<evidence type="ECO:0000256" key="3">
    <source>
        <dbReference type="ARBA" id="ARBA00022448"/>
    </source>
</evidence>
<dbReference type="Proteomes" id="UP000516404">
    <property type="component" value="Chromosome"/>
</dbReference>
<feature type="transmembrane region" description="Helical" evidence="9">
    <location>
        <begin position="169"/>
        <end position="187"/>
    </location>
</feature>
<dbReference type="PANTHER" id="PTHR30472:SF24">
    <property type="entry name" value="FERRIC ENTEROBACTIN TRANSPORT SYSTEM PERMEASE PROTEIN FEPG"/>
    <property type="match status" value="1"/>
</dbReference>
<dbReference type="GO" id="GO:0022857">
    <property type="term" value="F:transmembrane transporter activity"/>
    <property type="evidence" value="ECO:0007669"/>
    <property type="project" value="InterPro"/>
</dbReference>
<feature type="region of interest" description="Disordered" evidence="8">
    <location>
        <begin position="1"/>
        <end position="22"/>
    </location>
</feature>
<keyword evidence="7 9" id="KW-0472">Membrane</keyword>